<proteinExistence type="inferred from homology"/>
<keyword evidence="4" id="KW-1185">Reference proteome</keyword>
<dbReference type="GO" id="GO:0005886">
    <property type="term" value="C:plasma membrane"/>
    <property type="evidence" value="ECO:0007669"/>
    <property type="project" value="UniProtKB-SubCell"/>
</dbReference>
<dbReference type="HAMAP" id="MF_02088">
    <property type="entry name" value="Q_prec_transport"/>
    <property type="match status" value="1"/>
</dbReference>
<feature type="region of interest" description="Disordered" evidence="2">
    <location>
        <begin position="1"/>
        <end position="60"/>
    </location>
</feature>
<dbReference type="Pfam" id="PF02592">
    <property type="entry name" value="Vut_1"/>
    <property type="match status" value="1"/>
</dbReference>
<evidence type="ECO:0000313" key="4">
    <source>
        <dbReference type="Proteomes" id="UP000515275"/>
    </source>
</evidence>
<protein>
    <recommendedName>
        <fullName evidence="1">Probable queuosine precursor transporter</fullName>
        <shortName evidence="1">Q precursor transporter</shortName>
    </recommendedName>
</protein>
<comment type="similarity">
    <text evidence="1">Belongs to the vitamin uptake transporter (VUT/ECF) (TC 2.A.88) family. Q precursor transporter subfamily.</text>
</comment>
<reference evidence="3 4" key="1">
    <citation type="submission" date="2019-12" db="EMBL/GenBank/DDBJ databases">
        <title>Corynebacterium sp. nov., isolated from feces of the Anser Albifrons in China.</title>
        <authorList>
            <person name="Liu Q."/>
        </authorList>
    </citation>
    <scope>NUCLEOTIDE SEQUENCE [LARGE SCALE GENOMIC DNA]</scope>
    <source>
        <strain evidence="3 4">23H37-10</strain>
    </source>
</reference>
<dbReference type="GO" id="GO:0022857">
    <property type="term" value="F:transmembrane transporter activity"/>
    <property type="evidence" value="ECO:0007669"/>
    <property type="project" value="UniProtKB-UniRule"/>
</dbReference>
<keyword evidence="1" id="KW-0812">Transmembrane</keyword>
<feature type="transmembrane region" description="Helical" evidence="1">
    <location>
        <begin position="94"/>
        <end position="116"/>
    </location>
</feature>
<dbReference type="PANTHER" id="PTHR34300:SF2">
    <property type="entry name" value="QUEUOSINE PRECURSOR TRANSPORTER-RELATED"/>
    <property type="match status" value="1"/>
</dbReference>
<keyword evidence="1" id="KW-1133">Transmembrane helix</keyword>
<dbReference type="EMBL" id="CP046883">
    <property type="protein sequence ID" value="QNH95565.1"/>
    <property type="molecule type" value="Genomic_DNA"/>
</dbReference>
<dbReference type="PANTHER" id="PTHR34300">
    <property type="entry name" value="QUEUOSINE PRECURSOR TRANSPORTER-RELATED"/>
    <property type="match status" value="1"/>
</dbReference>
<sequence length="287" mass="30516">MTTGKNLPLSGPGNAEAAAAHASHAPAHTESSAAAPNNAAKNSTVSNATGAAAQPTDSTPRHIHVPRTLYPIFVAVFIGVLIVSNITATKGVAIGPLVTDGAFFLFPLSYVIGDVLSECYGYKATRNAVWAGFAILALAMLCFFIAIKLPPAEFYDNQAAFETVLGTVPQLVLAGLAGYIFGQLLNAWSLNVIKKHTGEKALWARLMGSTIVGEFVDTLIFCSIAATAIGIDSWGAFINYVVVGFFWKTFVEFCVMPITYAVIAWVKKNEGYYEQPSVMPARPSTTT</sequence>
<dbReference type="Proteomes" id="UP000515275">
    <property type="component" value="Chromosome"/>
</dbReference>
<keyword evidence="1" id="KW-1003">Cell membrane</keyword>
<dbReference type="InterPro" id="IPR003744">
    <property type="entry name" value="YhhQ"/>
</dbReference>
<feature type="compositionally biased region" description="Low complexity" evidence="2">
    <location>
        <begin position="15"/>
        <end position="43"/>
    </location>
</feature>
<dbReference type="RefSeq" id="WP_185769449.1">
    <property type="nucleotide sequence ID" value="NZ_CP046883.1"/>
</dbReference>
<feature type="transmembrane region" description="Helical" evidence="1">
    <location>
        <begin position="211"/>
        <end position="231"/>
    </location>
</feature>
<feature type="transmembrane region" description="Helical" evidence="1">
    <location>
        <begin position="237"/>
        <end position="266"/>
    </location>
</feature>
<dbReference type="NCBIfam" id="TIGR00697">
    <property type="entry name" value="queuosine precursor transporter"/>
    <property type="match status" value="1"/>
</dbReference>
<feature type="transmembrane region" description="Helical" evidence="1">
    <location>
        <begin position="128"/>
        <end position="147"/>
    </location>
</feature>
<dbReference type="KEGG" id="cans:GP473_01600"/>
<comment type="function">
    <text evidence="1">Involved in the import of queuosine (Q) precursors, required for Q precursor salvage.</text>
</comment>
<comment type="subcellular location">
    <subcellularLocation>
        <location evidence="1">Cell membrane</location>
        <topology evidence="1">Multi-pass membrane protein</topology>
    </subcellularLocation>
</comment>
<accession>A0A7G7YM45</accession>
<feature type="transmembrane region" description="Helical" evidence="1">
    <location>
        <begin position="69"/>
        <end position="88"/>
    </location>
</feature>
<name>A0A7G7YM45_9CORY</name>
<evidence type="ECO:0000313" key="3">
    <source>
        <dbReference type="EMBL" id="QNH95565.1"/>
    </source>
</evidence>
<organism evidence="3 4">
    <name type="scientific">Corynebacterium anserum</name>
    <dbReference type="NCBI Taxonomy" id="2684406"/>
    <lineage>
        <taxon>Bacteria</taxon>
        <taxon>Bacillati</taxon>
        <taxon>Actinomycetota</taxon>
        <taxon>Actinomycetes</taxon>
        <taxon>Mycobacteriales</taxon>
        <taxon>Corynebacteriaceae</taxon>
        <taxon>Corynebacterium</taxon>
    </lineage>
</organism>
<gene>
    <name evidence="3" type="ORF">GP473_01600</name>
</gene>
<evidence type="ECO:0000256" key="2">
    <source>
        <dbReference type="SAM" id="MobiDB-lite"/>
    </source>
</evidence>
<keyword evidence="1" id="KW-0472">Membrane</keyword>
<dbReference type="AlphaFoldDB" id="A0A7G7YM45"/>
<evidence type="ECO:0000256" key="1">
    <source>
        <dbReference type="HAMAP-Rule" id="MF_02088"/>
    </source>
</evidence>
<feature type="transmembrane region" description="Helical" evidence="1">
    <location>
        <begin position="167"/>
        <end position="190"/>
    </location>
</feature>
<keyword evidence="1" id="KW-0813">Transport</keyword>